<proteinExistence type="predicted"/>
<comment type="caution">
    <text evidence="1">The sequence shown here is derived from an EMBL/GenBank/DDBJ whole genome shotgun (WGS) entry which is preliminary data.</text>
</comment>
<accession>A0ABU1QIQ7</accession>
<protein>
    <submittedName>
        <fullName evidence="1">RNA-binding Zn-ribbon protein involved in translation (DUF1610 family)</fullName>
    </submittedName>
</protein>
<keyword evidence="2" id="KW-1185">Reference proteome</keyword>
<sequence length="59" mass="6606">MKLKAKCPECGEKNWNRDWDKATMEVFKGEIGSISDPEYRDCAAHVCPSCKAEIVGITD</sequence>
<organism evidence="1 2">
    <name type="scientific">Paenibacillus peoriae</name>
    <dbReference type="NCBI Taxonomy" id="59893"/>
    <lineage>
        <taxon>Bacteria</taxon>
        <taxon>Bacillati</taxon>
        <taxon>Bacillota</taxon>
        <taxon>Bacilli</taxon>
        <taxon>Bacillales</taxon>
        <taxon>Paenibacillaceae</taxon>
        <taxon>Paenibacillus</taxon>
    </lineage>
</organism>
<evidence type="ECO:0000313" key="1">
    <source>
        <dbReference type="EMBL" id="MDR6779544.1"/>
    </source>
</evidence>
<dbReference type="RefSeq" id="WP_310168761.1">
    <property type="nucleotide sequence ID" value="NZ_JAVDUG010000004.1"/>
</dbReference>
<gene>
    <name evidence="1" type="ORF">J2W98_003824</name>
</gene>
<dbReference type="Proteomes" id="UP001266807">
    <property type="component" value="Unassembled WGS sequence"/>
</dbReference>
<name>A0ABU1QIQ7_9BACL</name>
<reference evidence="1 2" key="1">
    <citation type="submission" date="2023-07" db="EMBL/GenBank/DDBJ databases">
        <title>Sorghum-associated microbial communities from plants grown in Nebraska, USA.</title>
        <authorList>
            <person name="Schachtman D."/>
        </authorList>
    </citation>
    <scope>NUCLEOTIDE SEQUENCE [LARGE SCALE GENOMIC DNA]</scope>
    <source>
        <strain evidence="1 2">BE143</strain>
    </source>
</reference>
<dbReference type="EMBL" id="JAVDUG010000004">
    <property type="protein sequence ID" value="MDR6779544.1"/>
    <property type="molecule type" value="Genomic_DNA"/>
</dbReference>
<evidence type="ECO:0000313" key="2">
    <source>
        <dbReference type="Proteomes" id="UP001266807"/>
    </source>
</evidence>